<sequence length="90" mass="10319">MSINSESDRKEFNNALKELSNSMTRISAEKDLMKDITNNLVDKFQFPKKTVNKLAKIYHKQNFSEEVADFADLEALYEEVVNFPGKTAAK</sequence>
<dbReference type="EMBL" id="LR796815">
    <property type="protein sequence ID" value="CAB4167961.1"/>
    <property type="molecule type" value="Genomic_DNA"/>
</dbReference>
<evidence type="ECO:0000313" key="4">
    <source>
        <dbReference type="EMBL" id="CAB4223073.1"/>
    </source>
</evidence>
<proteinExistence type="predicted"/>
<gene>
    <name evidence="4" type="ORF">UFOVP1666_116</name>
    <name evidence="1" type="ORF">UFOVP867_71</name>
    <name evidence="2" type="ORF">UFOVP913_127</name>
    <name evidence="3" type="ORF">UFOVP993_180</name>
</gene>
<evidence type="ECO:0000313" key="2">
    <source>
        <dbReference type="EMBL" id="CAB4170857.1"/>
    </source>
</evidence>
<accession>A0A6J5PEQ4</accession>
<dbReference type="Pfam" id="PF11126">
    <property type="entry name" value="Phage_DsbA"/>
    <property type="match status" value="1"/>
</dbReference>
<dbReference type="EMBL" id="LR796944">
    <property type="protein sequence ID" value="CAB4177119.1"/>
    <property type="molecule type" value="Genomic_DNA"/>
</dbReference>
<reference evidence="1" key="1">
    <citation type="submission" date="2020-04" db="EMBL/GenBank/DDBJ databases">
        <authorList>
            <person name="Chiriac C."/>
            <person name="Salcher M."/>
            <person name="Ghai R."/>
            <person name="Kavagutti S V."/>
        </authorList>
    </citation>
    <scope>NUCLEOTIDE SEQUENCE</scope>
</reference>
<protein>
    <submittedName>
        <fullName evidence="1">Double-stranded DNA-binding protein</fullName>
    </submittedName>
</protein>
<evidence type="ECO:0000313" key="3">
    <source>
        <dbReference type="EMBL" id="CAB4177119.1"/>
    </source>
</evidence>
<name>A0A6J5PEQ4_9CAUD</name>
<dbReference type="InterPro" id="IPR020313">
    <property type="entry name" value="Double-stranded_DNA-bd"/>
</dbReference>
<dbReference type="EMBL" id="LR797534">
    <property type="protein sequence ID" value="CAB4223073.1"/>
    <property type="molecule type" value="Genomic_DNA"/>
</dbReference>
<keyword evidence="1" id="KW-0238">DNA-binding</keyword>
<evidence type="ECO:0000313" key="1">
    <source>
        <dbReference type="EMBL" id="CAB4167961.1"/>
    </source>
</evidence>
<dbReference type="GO" id="GO:0003677">
    <property type="term" value="F:DNA binding"/>
    <property type="evidence" value="ECO:0007669"/>
    <property type="project" value="UniProtKB-KW"/>
</dbReference>
<organism evidence="1">
    <name type="scientific">uncultured Caudovirales phage</name>
    <dbReference type="NCBI Taxonomy" id="2100421"/>
    <lineage>
        <taxon>Viruses</taxon>
        <taxon>Duplodnaviria</taxon>
        <taxon>Heunggongvirae</taxon>
        <taxon>Uroviricota</taxon>
        <taxon>Caudoviricetes</taxon>
        <taxon>Peduoviridae</taxon>
        <taxon>Maltschvirus</taxon>
        <taxon>Maltschvirus maltsch</taxon>
    </lineage>
</organism>
<dbReference type="EMBL" id="LR796858">
    <property type="protein sequence ID" value="CAB4170857.1"/>
    <property type="molecule type" value="Genomic_DNA"/>
</dbReference>